<dbReference type="EC" id="1.2.1.3" evidence="4"/>
<evidence type="ECO:0000256" key="2">
    <source>
        <dbReference type="ARBA" id="ARBA00023002"/>
    </source>
</evidence>
<feature type="domain" description="Aldehyde dehydrogenase" evidence="3">
    <location>
        <begin position="29"/>
        <end position="485"/>
    </location>
</feature>
<dbReference type="InterPro" id="IPR016161">
    <property type="entry name" value="Ald_DH/histidinol_DH"/>
</dbReference>
<dbReference type="InterPro" id="IPR015590">
    <property type="entry name" value="Aldehyde_DH_dom"/>
</dbReference>
<evidence type="ECO:0000313" key="4">
    <source>
        <dbReference type="EMBL" id="MBB3041120.1"/>
    </source>
</evidence>
<proteinExistence type="inferred from homology"/>
<evidence type="ECO:0000256" key="1">
    <source>
        <dbReference type="ARBA" id="ARBA00009986"/>
    </source>
</evidence>
<evidence type="ECO:0000313" key="5">
    <source>
        <dbReference type="Proteomes" id="UP000589626"/>
    </source>
</evidence>
<evidence type="ECO:0000259" key="3">
    <source>
        <dbReference type="Pfam" id="PF00171"/>
    </source>
</evidence>
<keyword evidence="2 4" id="KW-0560">Oxidoreductase</keyword>
<dbReference type="GO" id="GO:0004029">
    <property type="term" value="F:aldehyde dehydrogenase (NAD+) activity"/>
    <property type="evidence" value="ECO:0007669"/>
    <property type="project" value="UniProtKB-EC"/>
</dbReference>
<dbReference type="AlphaFoldDB" id="A0A7W4Z133"/>
<gene>
    <name evidence="4" type="ORF">FHU40_000921</name>
</gene>
<reference evidence="4 5" key="1">
    <citation type="submission" date="2020-08" db="EMBL/GenBank/DDBJ databases">
        <title>Sequencing the genomes of 1000 actinobacteria strains.</title>
        <authorList>
            <person name="Klenk H.-P."/>
        </authorList>
    </citation>
    <scope>NUCLEOTIDE SEQUENCE [LARGE SCALE GENOMIC DNA]</scope>
    <source>
        <strain evidence="4 5">DSM 105498</strain>
    </source>
</reference>
<dbReference type="InterPro" id="IPR016162">
    <property type="entry name" value="Ald_DH_N"/>
</dbReference>
<dbReference type="Gene3D" id="3.40.309.10">
    <property type="entry name" value="Aldehyde Dehydrogenase, Chain A, domain 2"/>
    <property type="match status" value="1"/>
</dbReference>
<dbReference type="Gene3D" id="3.40.605.10">
    <property type="entry name" value="Aldehyde Dehydrogenase, Chain A, domain 1"/>
    <property type="match status" value="1"/>
</dbReference>
<dbReference type="Pfam" id="PF00171">
    <property type="entry name" value="Aldedh"/>
    <property type="match status" value="1"/>
</dbReference>
<protein>
    <submittedName>
        <fullName evidence="4">Aldehyde dehydrogenase (NAD+)</fullName>
        <ecNumber evidence="4">1.2.1.3</ecNumber>
    </submittedName>
</protein>
<comment type="similarity">
    <text evidence="1">Belongs to the aldehyde dehydrogenase family.</text>
</comment>
<dbReference type="PANTHER" id="PTHR11699">
    <property type="entry name" value="ALDEHYDE DEHYDROGENASE-RELATED"/>
    <property type="match status" value="1"/>
</dbReference>
<name>A0A7W4Z133_9ACTN</name>
<organism evidence="4 5">
    <name type="scientific">Nocardioides soli</name>
    <dbReference type="NCBI Taxonomy" id="1036020"/>
    <lineage>
        <taxon>Bacteria</taxon>
        <taxon>Bacillati</taxon>
        <taxon>Actinomycetota</taxon>
        <taxon>Actinomycetes</taxon>
        <taxon>Propionibacteriales</taxon>
        <taxon>Nocardioidaceae</taxon>
        <taxon>Nocardioides</taxon>
    </lineage>
</organism>
<comment type="caution">
    <text evidence="4">The sequence shown here is derived from an EMBL/GenBank/DDBJ whole genome shotgun (WGS) entry which is preliminary data.</text>
</comment>
<keyword evidence="5" id="KW-1185">Reference proteome</keyword>
<dbReference type="InterPro" id="IPR016163">
    <property type="entry name" value="Ald_DH_C"/>
</dbReference>
<dbReference type="Proteomes" id="UP000589626">
    <property type="component" value="Unassembled WGS sequence"/>
</dbReference>
<dbReference type="EMBL" id="JACHWR010000001">
    <property type="protein sequence ID" value="MBB3041120.1"/>
    <property type="molecule type" value="Genomic_DNA"/>
</dbReference>
<dbReference type="SUPFAM" id="SSF53720">
    <property type="entry name" value="ALDH-like"/>
    <property type="match status" value="1"/>
</dbReference>
<dbReference type="RefSeq" id="WP_183591057.1">
    <property type="nucleotide sequence ID" value="NZ_JACHWR010000001.1"/>
</dbReference>
<accession>A0A7W4Z133</accession>
<sequence length="498" mass="52063">MTLSVAPERAALETPVPQIIGGEEAIGAATFPAIDPSTGRVWAEVTAGTPADVERAVSAAAKAFPAWRATSLDERQRLLWAVAERLGSGAEEWPVLLATENGRPIREAGLIDVPTAAEIFRFFSGVVRDLHGQTVPCGPGAHVVTSPQPLGVVAALVPWNSPLISVAHKLAPALAAGNTVVVKPSELASVSTVEFVRILQDVFPPGVVNVVTGDGPDVGRALVSHPGVAKVSFTGGTETGRSILRDVAGRLAPTLMELGGKGSMIVCADADLDTVTEDVLTGIFAANGEVCFASSRLLVHESRYESLLERVCERADRITVGDALDPSTQVGPLVSRAHRDRVAARVAAAVEAGATLRAGGVEPDLPEHLREGSYLRPTVLASPGGTTSASCEEFFGPVLTVESWADEDEVVDRVNGVAYGLANGVCSADLARAFQIADRLESGMVWINTWFATPLGQPQGGVKASGFGREGAAATVLEYTTTKVVHTSLDPTRPPMWT</sequence>
<dbReference type="FunFam" id="3.40.605.10:FF:000007">
    <property type="entry name" value="NAD/NADP-dependent betaine aldehyde dehydrogenase"/>
    <property type="match status" value="1"/>
</dbReference>